<reference evidence="2" key="1">
    <citation type="submission" date="2023-03" db="EMBL/GenBank/DDBJ databases">
        <title>Actinoallomurus iriomotensis NBRC 103681.</title>
        <authorList>
            <person name="Ichikawa N."/>
            <person name="Sato H."/>
            <person name="Tonouchi N."/>
        </authorList>
    </citation>
    <scope>NUCLEOTIDE SEQUENCE</scope>
    <source>
        <strain evidence="2">NBRC 103681</strain>
    </source>
</reference>
<evidence type="ECO:0000313" key="2">
    <source>
        <dbReference type="EMBL" id="GLY76679.1"/>
    </source>
</evidence>
<proteinExistence type="predicted"/>
<accession>A0A9W6RJI4</accession>
<sequence>MTRGRATTPDPFDISAVSGTDELFDALSARRLADARRTAADDPAAALLAALVADVDAGAPPLPAPPARVPCGLQGQYRRGVRAFVTFGVAAMVLTSAGAAAAGGGKDLGAMGRTPGSAGIKASERSNANVQRRDPVAGTNAVPADRRTPVRRTTDRSARAVPPEAAKESAPRTGDDPQPPWFHRGHRPSRGTVRPPVDGHHPSSRAEPRYPAGGRYRSPSRPEHPPSP</sequence>
<dbReference type="Proteomes" id="UP001165135">
    <property type="component" value="Unassembled WGS sequence"/>
</dbReference>
<feature type="compositionally biased region" description="Basic and acidic residues" evidence="1">
    <location>
        <begin position="197"/>
        <end position="208"/>
    </location>
</feature>
<feature type="region of interest" description="Disordered" evidence="1">
    <location>
        <begin position="114"/>
        <end position="228"/>
    </location>
</feature>
<feature type="compositionally biased region" description="Basic and acidic residues" evidence="1">
    <location>
        <begin position="165"/>
        <end position="175"/>
    </location>
</feature>
<gene>
    <name evidence="2" type="ORF">Airi01_049460</name>
</gene>
<evidence type="ECO:0000256" key="1">
    <source>
        <dbReference type="SAM" id="MobiDB-lite"/>
    </source>
</evidence>
<name>A0A9W6RJI4_9ACTN</name>
<dbReference type="EMBL" id="BSTJ01000006">
    <property type="protein sequence ID" value="GLY76679.1"/>
    <property type="molecule type" value="Genomic_DNA"/>
</dbReference>
<evidence type="ECO:0000313" key="3">
    <source>
        <dbReference type="Proteomes" id="UP001165135"/>
    </source>
</evidence>
<dbReference type="RefSeq" id="WP_285625259.1">
    <property type="nucleotide sequence ID" value="NZ_BSTJ01000006.1"/>
</dbReference>
<organism evidence="2 3">
    <name type="scientific">Actinoallomurus iriomotensis</name>
    <dbReference type="NCBI Taxonomy" id="478107"/>
    <lineage>
        <taxon>Bacteria</taxon>
        <taxon>Bacillati</taxon>
        <taxon>Actinomycetota</taxon>
        <taxon>Actinomycetes</taxon>
        <taxon>Streptosporangiales</taxon>
        <taxon>Thermomonosporaceae</taxon>
        <taxon>Actinoallomurus</taxon>
    </lineage>
</organism>
<protein>
    <submittedName>
        <fullName evidence="2">Uncharacterized protein</fullName>
    </submittedName>
</protein>
<feature type="compositionally biased region" description="Basic and acidic residues" evidence="1">
    <location>
        <begin position="144"/>
        <end position="158"/>
    </location>
</feature>
<dbReference type="AlphaFoldDB" id="A0A9W6RJI4"/>
<comment type="caution">
    <text evidence="2">The sequence shown here is derived from an EMBL/GenBank/DDBJ whole genome shotgun (WGS) entry which is preliminary data.</text>
</comment>